<dbReference type="Pfam" id="PF21082">
    <property type="entry name" value="MS_channel_3rd"/>
    <property type="match status" value="1"/>
</dbReference>
<accession>A0A0L0W6J8</accession>
<evidence type="ECO:0000256" key="1">
    <source>
        <dbReference type="ARBA" id="ARBA00004651"/>
    </source>
</evidence>
<feature type="domain" description="Mechanosensitive ion channel MscS" evidence="8">
    <location>
        <begin position="117"/>
        <end position="180"/>
    </location>
</feature>
<dbReference type="GO" id="GO:0008381">
    <property type="term" value="F:mechanosensitive monoatomic ion channel activity"/>
    <property type="evidence" value="ECO:0007669"/>
    <property type="project" value="InterPro"/>
</dbReference>
<evidence type="ECO:0000256" key="4">
    <source>
        <dbReference type="ARBA" id="ARBA00022692"/>
    </source>
</evidence>
<keyword evidence="5 7" id="KW-1133">Transmembrane helix</keyword>
<dbReference type="InterPro" id="IPR011066">
    <property type="entry name" value="MscS_channel_C_sf"/>
</dbReference>
<proteinExistence type="inferred from homology"/>
<dbReference type="InterPro" id="IPR023408">
    <property type="entry name" value="MscS_beta-dom_sf"/>
</dbReference>
<feature type="transmembrane region" description="Helical" evidence="7">
    <location>
        <begin position="25"/>
        <end position="46"/>
    </location>
</feature>
<keyword evidence="12" id="KW-1185">Reference proteome</keyword>
<comment type="subcellular location">
    <subcellularLocation>
        <location evidence="1">Cell membrane</location>
        <topology evidence="1">Multi-pass membrane protein</topology>
    </subcellularLocation>
</comment>
<reference evidence="12" key="1">
    <citation type="submission" date="2015-07" db="EMBL/GenBank/DDBJ databases">
        <title>Draft genome sequence of the purine-degrading Gottschalkia purinilyticum DSM 1384 (formerly Clostridium purinilyticum).</title>
        <authorList>
            <person name="Poehlein A."/>
            <person name="Schiel-Bengelsdorf B."/>
            <person name="Bengelsdorf F.R."/>
            <person name="Daniel R."/>
            <person name="Duerre P."/>
        </authorList>
    </citation>
    <scope>NUCLEOTIDE SEQUENCE [LARGE SCALE GENOMIC DNA]</scope>
    <source>
        <strain evidence="12">DSM 1384</strain>
    </source>
</reference>
<dbReference type="SUPFAM" id="SSF82689">
    <property type="entry name" value="Mechanosensitive channel protein MscS (YggB), C-terminal domain"/>
    <property type="match status" value="1"/>
</dbReference>
<dbReference type="Pfam" id="PF00924">
    <property type="entry name" value="MS_channel_2nd"/>
    <property type="match status" value="1"/>
</dbReference>
<comment type="similarity">
    <text evidence="2">Belongs to the MscS (TC 1.A.23) family.</text>
</comment>
<dbReference type="GO" id="GO:0005886">
    <property type="term" value="C:plasma membrane"/>
    <property type="evidence" value="ECO:0007669"/>
    <property type="project" value="UniProtKB-SubCell"/>
</dbReference>
<dbReference type="OrthoDB" id="9809206at2"/>
<dbReference type="PATRIC" id="fig|1503.3.peg.1387"/>
<evidence type="ECO:0000259" key="9">
    <source>
        <dbReference type="Pfam" id="PF21082"/>
    </source>
</evidence>
<comment type="caution">
    <text evidence="11">The sequence shown here is derived from an EMBL/GenBank/DDBJ whole genome shotgun (WGS) entry which is preliminary data.</text>
</comment>
<dbReference type="SUPFAM" id="SSF50182">
    <property type="entry name" value="Sm-like ribonucleoproteins"/>
    <property type="match status" value="1"/>
</dbReference>
<evidence type="ECO:0000313" key="11">
    <source>
        <dbReference type="EMBL" id="KNF07133.1"/>
    </source>
</evidence>
<name>A0A0L0W6J8_GOTPU</name>
<dbReference type="InterPro" id="IPR049142">
    <property type="entry name" value="MS_channel_1st"/>
</dbReference>
<feature type="domain" description="Mechanosensitive ion channel transmembrane helices 2/3" evidence="10">
    <location>
        <begin position="75"/>
        <end position="115"/>
    </location>
</feature>
<keyword evidence="4 7" id="KW-0812">Transmembrane</keyword>
<keyword evidence="6 7" id="KW-0472">Membrane</keyword>
<dbReference type="Proteomes" id="UP000037267">
    <property type="component" value="Unassembled WGS sequence"/>
</dbReference>
<dbReference type="SUPFAM" id="SSF82861">
    <property type="entry name" value="Mechanosensitive channel protein MscS (YggB), transmembrane region"/>
    <property type="match status" value="1"/>
</dbReference>
<dbReference type="InterPro" id="IPR049278">
    <property type="entry name" value="MS_channel_C"/>
</dbReference>
<dbReference type="PANTHER" id="PTHR30460:SF0">
    <property type="entry name" value="MODERATE CONDUCTANCE MECHANOSENSITIVE CHANNEL YBIO"/>
    <property type="match status" value="1"/>
</dbReference>
<evidence type="ECO:0000259" key="8">
    <source>
        <dbReference type="Pfam" id="PF00924"/>
    </source>
</evidence>
<organism evidence="11 12">
    <name type="scientific">Gottschalkia purinilytica</name>
    <name type="common">Clostridium purinilyticum</name>
    <dbReference type="NCBI Taxonomy" id="1503"/>
    <lineage>
        <taxon>Bacteria</taxon>
        <taxon>Bacillati</taxon>
        <taxon>Bacillota</taxon>
        <taxon>Tissierellia</taxon>
        <taxon>Tissierellales</taxon>
        <taxon>Gottschalkiaceae</taxon>
        <taxon>Gottschalkia</taxon>
    </lineage>
</organism>
<evidence type="ECO:0000256" key="3">
    <source>
        <dbReference type="ARBA" id="ARBA00022475"/>
    </source>
</evidence>
<gene>
    <name evidence="11" type="primary">ykuT</name>
    <name evidence="11" type="ORF">CLPU_23c00160</name>
</gene>
<evidence type="ECO:0000259" key="10">
    <source>
        <dbReference type="Pfam" id="PF21088"/>
    </source>
</evidence>
<dbReference type="Gene3D" id="1.10.287.1260">
    <property type="match status" value="1"/>
</dbReference>
<dbReference type="Gene3D" id="3.30.70.100">
    <property type="match status" value="1"/>
</dbReference>
<protein>
    <submittedName>
        <fullName evidence="11">Putative MscS family protein YkuT</fullName>
    </submittedName>
</protein>
<dbReference type="InterPro" id="IPR045276">
    <property type="entry name" value="YbiO_bact"/>
</dbReference>
<dbReference type="FunFam" id="2.30.30.60:FF:000001">
    <property type="entry name" value="MscS Mechanosensitive ion channel"/>
    <property type="match status" value="1"/>
</dbReference>
<dbReference type="InterPro" id="IPR010920">
    <property type="entry name" value="LSM_dom_sf"/>
</dbReference>
<dbReference type="InterPro" id="IPR011014">
    <property type="entry name" value="MscS_channel_TM-2"/>
</dbReference>
<dbReference type="RefSeq" id="WP_097677585.1">
    <property type="nucleotide sequence ID" value="NZ_LGSS01000023.1"/>
</dbReference>
<sequence>METVFNQVAGWFSEGGPQLTLIEKVAKSIIILILVNISIKICYKFIDNFFNGQKKLKFGMADRKADTLSIILKSLIKYIIYFIGILPILEQFGIQTKSILATAGVGGLAIGFGAKSLVEDIISGFFILFEDQYAVGDYIQTGSFDGVVEELGLRVTKLRAFSGDLHIIPNGNIQTVTNRSRGNMRAWVDVRIPYSESIDKAIGVLEEVSKLMAKKHKNITHGPTVLGVTNLGPEDVVLSLYAMTKPMDQWEIERSLKKNVKEAFEKEGISINNVKRFVVESSEAHNE</sequence>
<keyword evidence="3" id="KW-1003">Cell membrane</keyword>
<dbReference type="EMBL" id="LGSS01000023">
    <property type="protein sequence ID" value="KNF07133.1"/>
    <property type="molecule type" value="Genomic_DNA"/>
</dbReference>
<evidence type="ECO:0000256" key="2">
    <source>
        <dbReference type="ARBA" id="ARBA00008017"/>
    </source>
</evidence>
<feature type="domain" description="Mechanosensitive ion channel MscS C-terminal" evidence="9">
    <location>
        <begin position="188"/>
        <end position="271"/>
    </location>
</feature>
<dbReference type="AlphaFoldDB" id="A0A0L0W6J8"/>
<dbReference type="PANTHER" id="PTHR30460">
    <property type="entry name" value="MODERATE CONDUCTANCE MECHANOSENSITIVE CHANNEL YBIO"/>
    <property type="match status" value="1"/>
</dbReference>
<dbReference type="InterPro" id="IPR006685">
    <property type="entry name" value="MscS_channel_2nd"/>
</dbReference>
<dbReference type="STRING" id="1503.CLPU_23c00160"/>
<evidence type="ECO:0000256" key="6">
    <source>
        <dbReference type="ARBA" id="ARBA00023136"/>
    </source>
</evidence>
<evidence type="ECO:0000256" key="5">
    <source>
        <dbReference type="ARBA" id="ARBA00022989"/>
    </source>
</evidence>
<feature type="transmembrane region" description="Helical" evidence="7">
    <location>
        <begin position="67"/>
        <end position="89"/>
    </location>
</feature>
<dbReference type="Pfam" id="PF21088">
    <property type="entry name" value="MS_channel_1st"/>
    <property type="match status" value="1"/>
</dbReference>
<dbReference type="Gene3D" id="2.30.30.60">
    <property type="match status" value="1"/>
</dbReference>
<evidence type="ECO:0000256" key="7">
    <source>
        <dbReference type="SAM" id="Phobius"/>
    </source>
</evidence>
<evidence type="ECO:0000313" key="12">
    <source>
        <dbReference type="Proteomes" id="UP000037267"/>
    </source>
</evidence>